<comment type="caution">
    <text evidence="2">The sequence shown here is derived from an EMBL/GenBank/DDBJ whole genome shotgun (WGS) entry which is preliminary data.</text>
</comment>
<dbReference type="EMBL" id="BAAABM010000009">
    <property type="protein sequence ID" value="GAA0325613.1"/>
    <property type="molecule type" value="Genomic_DNA"/>
</dbReference>
<feature type="compositionally biased region" description="Low complexity" evidence="1">
    <location>
        <begin position="23"/>
        <end position="35"/>
    </location>
</feature>
<evidence type="ECO:0000313" key="3">
    <source>
        <dbReference type="Proteomes" id="UP001501822"/>
    </source>
</evidence>
<name>A0ABP3FVX6_9ACTN</name>
<evidence type="ECO:0000313" key="2">
    <source>
        <dbReference type="EMBL" id="GAA0325613.1"/>
    </source>
</evidence>
<evidence type="ECO:0000256" key="1">
    <source>
        <dbReference type="SAM" id="MobiDB-lite"/>
    </source>
</evidence>
<protein>
    <submittedName>
        <fullName evidence="2">Uncharacterized protein</fullName>
    </submittedName>
</protein>
<accession>A0ABP3FVX6</accession>
<dbReference type="Proteomes" id="UP001501822">
    <property type="component" value="Unassembled WGS sequence"/>
</dbReference>
<keyword evidence="3" id="KW-1185">Reference proteome</keyword>
<sequence length="61" mass="6157">MIVGGRELNVLSPLNEPAAARMTAGTATVPAPGAGHQAAEPGALEEVARLSGDSFARRMKG</sequence>
<gene>
    <name evidence="2" type="ORF">GCM10010151_14410</name>
</gene>
<reference evidence="3" key="1">
    <citation type="journal article" date="2019" name="Int. J. Syst. Evol. Microbiol.">
        <title>The Global Catalogue of Microorganisms (GCM) 10K type strain sequencing project: providing services to taxonomists for standard genome sequencing and annotation.</title>
        <authorList>
            <consortium name="The Broad Institute Genomics Platform"/>
            <consortium name="The Broad Institute Genome Sequencing Center for Infectious Disease"/>
            <person name="Wu L."/>
            <person name="Ma J."/>
        </authorList>
    </citation>
    <scope>NUCLEOTIDE SEQUENCE [LARGE SCALE GENOMIC DNA]</scope>
    <source>
        <strain evidence="3">JCM 3146</strain>
    </source>
</reference>
<feature type="region of interest" description="Disordered" evidence="1">
    <location>
        <begin position="22"/>
        <end position="42"/>
    </location>
</feature>
<proteinExistence type="predicted"/>
<organism evidence="2 3">
    <name type="scientific">Actinoallomurus spadix</name>
    <dbReference type="NCBI Taxonomy" id="79912"/>
    <lineage>
        <taxon>Bacteria</taxon>
        <taxon>Bacillati</taxon>
        <taxon>Actinomycetota</taxon>
        <taxon>Actinomycetes</taxon>
        <taxon>Streptosporangiales</taxon>
        <taxon>Thermomonosporaceae</taxon>
        <taxon>Actinoallomurus</taxon>
    </lineage>
</organism>